<feature type="compositionally biased region" description="Polar residues" evidence="1">
    <location>
        <begin position="29"/>
        <end position="66"/>
    </location>
</feature>
<keyword evidence="2" id="KW-1185">Reference proteome</keyword>
<name>A0ABM1VS43_APLCA</name>
<sequence>MAAPTANRAPASSNNSDADVPHSRVPASTFGQTDNCLTATKNDLEPSQSFGQATNDSGGAVSSNETPVDRHVFKMPMETREWLRLRKMKLNKSKNKRQPEKIKFWKLNGLSRVCKIDYKKIVKDRTFVSLRKTSKTRTPTQGDLDRILNFIKKSFELGRKLL</sequence>
<dbReference type="Proteomes" id="UP000694888">
    <property type="component" value="Unplaced"/>
</dbReference>
<dbReference type="RefSeq" id="XP_035825235.1">
    <property type="nucleotide sequence ID" value="XM_035969342.1"/>
</dbReference>
<evidence type="ECO:0000313" key="2">
    <source>
        <dbReference type="Proteomes" id="UP000694888"/>
    </source>
</evidence>
<organism evidence="2 3">
    <name type="scientific">Aplysia californica</name>
    <name type="common">California sea hare</name>
    <dbReference type="NCBI Taxonomy" id="6500"/>
    <lineage>
        <taxon>Eukaryota</taxon>
        <taxon>Metazoa</taxon>
        <taxon>Spiralia</taxon>
        <taxon>Lophotrochozoa</taxon>
        <taxon>Mollusca</taxon>
        <taxon>Gastropoda</taxon>
        <taxon>Heterobranchia</taxon>
        <taxon>Euthyneura</taxon>
        <taxon>Tectipleura</taxon>
        <taxon>Aplysiida</taxon>
        <taxon>Aplysioidea</taxon>
        <taxon>Aplysiidae</taxon>
        <taxon>Aplysia</taxon>
    </lineage>
</organism>
<protein>
    <submittedName>
        <fullName evidence="3">Uncharacterized protein LOC106011547</fullName>
    </submittedName>
</protein>
<feature type="region of interest" description="Disordered" evidence="1">
    <location>
        <begin position="1"/>
        <end position="69"/>
    </location>
</feature>
<dbReference type="GeneID" id="106011547"/>
<evidence type="ECO:0000313" key="3">
    <source>
        <dbReference type="RefSeq" id="XP_035825235.1"/>
    </source>
</evidence>
<accession>A0ABM1VS43</accession>
<reference evidence="3" key="1">
    <citation type="submission" date="2025-08" db="UniProtKB">
        <authorList>
            <consortium name="RefSeq"/>
        </authorList>
    </citation>
    <scope>IDENTIFICATION</scope>
</reference>
<evidence type="ECO:0000256" key="1">
    <source>
        <dbReference type="SAM" id="MobiDB-lite"/>
    </source>
</evidence>
<gene>
    <name evidence="3" type="primary">LOC106011547</name>
</gene>
<proteinExistence type="predicted"/>